<protein>
    <submittedName>
        <fullName evidence="4">Glucose 1-dehydrogenase</fullName>
        <ecNumber evidence="4">1.1.1.47</ecNumber>
    </submittedName>
</protein>
<dbReference type="InterPro" id="IPR002347">
    <property type="entry name" value="SDR_fam"/>
</dbReference>
<dbReference type="GO" id="GO:0008206">
    <property type="term" value="P:bile acid metabolic process"/>
    <property type="evidence" value="ECO:0007669"/>
    <property type="project" value="UniProtKB-ARBA"/>
</dbReference>
<dbReference type="SUPFAM" id="SSF51735">
    <property type="entry name" value="NAD(P)-binding Rossmann-fold domains"/>
    <property type="match status" value="1"/>
</dbReference>
<dbReference type="Pfam" id="PF13561">
    <property type="entry name" value="adh_short_C2"/>
    <property type="match status" value="1"/>
</dbReference>
<dbReference type="AlphaFoldDB" id="A0A9J6QIF4"/>
<accession>A0A9J6QIF4</accession>
<comment type="similarity">
    <text evidence="1">Belongs to the short-chain dehydrogenases/reductases (SDR) family.</text>
</comment>
<dbReference type="Gene3D" id="3.40.50.720">
    <property type="entry name" value="NAD(P)-binding Rossmann-like Domain"/>
    <property type="match status" value="1"/>
</dbReference>
<reference evidence="4" key="1">
    <citation type="submission" date="2022-09" db="EMBL/GenBank/DDBJ databases">
        <title>Culturomic study of gut microbiota in children with autism spectrum disorder.</title>
        <authorList>
            <person name="Efimov B.A."/>
            <person name="Chaplin A.V."/>
            <person name="Sokolova S.R."/>
            <person name="Pikina A.P."/>
            <person name="Korzhanova M."/>
            <person name="Belova V."/>
            <person name="Korostin D."/>
        </authorList>
    </citation>
    <scope>NUCLEOTIDE SEQUENCE</scope>
    <source>
        <strain evidence="4">ASD5510</strain>
    </source>
</reference>
<sequence>MAYKKISFDLTGKVAVVLGGTRGIGRGIALTLADHGAAVVPASRNKDNAKKVVEEIEGMGRESLHTSVDSTKEKDLIRLRDEVIQKFGRIDILVNSQGVEQRGYIKDYKFEDWRKVMSVNADSVFLATKIFGNEMIKNKKGKIINVASMASFLGLVAAPAYTASKGAVIQFTKAAALEYAPYNIQVNGIAPGWFKTELTQPVQDDKELFETIKNKIPMGDWGDVEELGACAVYLASDAGNYVTGVTIPVDGGFLYNGA</sequence>
<keyword evidence="3" id="KW-0753">Steroid metabolism</keyword>
<dbReference type="RefSeq" id="WP_253020697.1">
    <property type="nucleotide sequence ID" value="NZ_JAOSHN010000001.1"/>
</dbReference>
<evidence type="ECO:0000313" key="4">
    <source>
        <dbReference type="EMBL" id="MCU7377280.1"/>
    </source>
</evidence>
<dbReference type="PROSITE" id="PS00061">
    <property type="entry name" value="ADH_SHORT"/>
    <property type="match status" value="1"/>
</dbReference>
<dbReference type="NCBIfam" id="NF005559">
    <property type="entry name" value="PRK07231.1"/>
    <property type="match status" value="1"/>
</dbReference>
<dbReference type="FunFam" id="3.40.50.720:FF:000084">
    <property type="entry name" value="Short-chain dehydrogenase reductase"/>
    <property type="match status" value="1"/>
</dbReference>
<proteinExistence type="inferred from homology"/>
<name>A0A9J6QIF4_9FIRM</name>
<dbReference type="GO" id="GO:0047936">
    <property type="term" value="F:glucose 1-dehydrogenase [NAD(P)+] activity"/>
    <property type="evidence" value="ECO:0007669"/>
    <property type="project" value="UniProtKB-EC"/>
</dbReference>
<keyword evidence="2 4" id="KW-0560">Oxidoreductase</keyword>
<dbReference type="InterPro" id="IPR036291">
    <property type="entry name" value="NAD(P)-bd_dom_sf"/>
</dbReference>
<dbReference type="PANTHER" id="PTHR42879:SF2">
    <property type="entry name" value="3-OXOACYL-[ACYL-CARRIER-PROTEIN] REDUCTASE FABG"/>
    <property type="match status" value="1"/>
</dbReference>
<dbReference type="PANTHER" id="PTHR42879">
    <property type="entry name" value="3-OXOACYL-(ACYL-CARRIER-PROTEIN) REDUCTASE"/>
    <property type="match status" value="1"/>
</dbReference>
<dbReference type="EMBL" id="JAOSHN010000001">
    <property type="protein sequence ID" value="MCU7377280.1"/>
    <property type="molecule type" value="Genomic_DNA"/>
</dbReference>
<evidence type="ECO:0000256" key="1">
    <source>
        <dbReference type="ARBA" id="ARBA00006484"/>
    </source>
</evidence>
<evidence type="ECO:0000256" key="3">
    <source>
        <dbReference type="ARBA" id="ARBA00023221"/>
    </source>
</evidence>
<dbReference type="EC" id="1.1.1.47" evidence="4"/>
<evidence type="ECO:0000256" key="2">
    <source>
        <dbReference type="ARBA" id="ARBA00023002"/>
    </source>
</evidence>
<dbReference type="InterPro" id="IPR020904">
    <property type="entry name" value="Sc_DH/Rdtase_CS"/>
</dbReference>
<keyword evidence="3" id="KW-0443">Lipid metabolism</keyword>
<evidence type="ECO:0000313" key="5">
    <source>
        <dbReference type="Proteomes" id="UP001065549"/>
    </source>
</evidence>
<gene>
    <name evidence="4" type="ORF">OBO34_02805</name>
</gene>
<dbReference type="InterPro" id="IPR050259">
    <property type="entry name" value="SDR"/>
</dbReference>
<dbReference type="PRINTS" id="PR00081">
    <property type="entry name" value="GDHRDH"/>
</dbReference>
<dbReference type="PRINTS" id="PR00080">
    <property type="entry name" value="SDRFAMILY"/>
</dbReference>
<comment type="caution">
    <text evidence="4">The sequence shown here is derived from an EMBL/GenBank/DDBJ whole genome shotgun (WGS) entry which is preliminary data.</text>
</comment>
<keyword evidence="5" id="KW-1185">Reference proteome</keyword>
<organism evidence="4 5">
    <name type="scientific">Hominibacterium faecale</name>
    <dbReference type="NCBI Taxonomy" id="2839743"/>
    <lineage>
        <taxon>Bacteria</taxon>
        <taxon>Bacillati</taxon>
        <taxon>Bacillota</taxon>
        <taxon>Clostridia</taxon>
        <taxon>Peptostreptococcales</taxon>
        <taxon>Anaerovoracaceae</taxon>
        <taxon>Hominibacterium</taxon>
    </lineage>
</organism>
<dbReference type="Proteomes" id="UP001065549">
    <property type="component" value="Unassembled WGS sequence"/>
</dbReference>